<feature type="transmembrane region" description="Helical" evidence="6">
    <location>
        <begin position="175"/>
        <end position="191"/>
    </location>
</feature>
<dbReference type="AlphaFoldDB" id="A0A142EQ88"/>
<comment type="subcellular location">
    <subcellularLocation>
        <location evidence="1">Cell membrane</location>
        <topology evidence="1">Multi-pass membrane protein</topology>
    </subcellularLocation>
</comment>
<evidence type="ECO:0000256" key="2">
    <source>
        <dbReference type="ARBA" id="ARBA00022692"/>
    </source>
</evidence>
<feature type="transmembrane region" description="Helical" evidence="6">
    <location>
        <begin position="152"/>
        <end position="169"/>
    </location>
</feature>
<evidence type="ECO:0000256" key="1">
    <source>
        <dbReference type="ARBA" id="ARBA00004651"/>
    </source>
</evidence>
<feature type="transmembrane region" description="Helical" evidence="6">
    <location>
        <begin position="21"/>
        <end position="46"/>
    </location>
</feature>
<proteinExistence type="predicted"/>
<name>A0A142EQ88_9BACT</name>
<dbReference type="RefSeq" id="WP_067548252.1">
    <property type="nucleotide sequence ID" value="NZ_CP012836.1"/>
</dbReference>
<reference evidence="8 9" key="2">
    <citation type="journal article" date="2016" name="Genome Announc.">
        <title>Complete Genome Sequence of Algoriphagus sp. Strain M8-2, Isolated from a Brackish Lake.</title>
        <authorList>
            <person name="Muraguchi Y."/>
            <person name="Kushimoto K."/>
            <person name="Ohtsubo Y."/>
            <person name="Suzuki T."/>
            <person name="Dohra H."/>
            <person name="Kimbara K."/>
            <person name="Shintani M."/>
        </authorList>
    </citation>
    <scope>NUCLEOTIDE SEQUENCE [LARGE SCALE GENOMIC DNA]</scope>
    <source>
        <strain evidence="8 9">M8-2</strain>
    </source>
</reference>
<dbReference type="KEGG" id="alm:AO498_12670"/>
<dbReference type="PANTHER" id="PTHR43394">
    <property type="entry name" value="ATP-DEPENDENT PERMEASE MDL1, MITOCHONDRIAL"/>
    <property type="match status" value="1"/>
</dbReference>
<feature type="compositionally biased region" description="Polar residues" evidence="5">
    <location>
        <begin position="344"/>
        <end position="353"/>
    </location>
</feature>
<dbReference type="Proteomes" id="UP000073816">
    <property type="component" value="Chromosome"/>
</dbReference>
<dbReference type="PANTHER" id="PTHR43394:SF1">
    <property type="entry name" value="ATP-BINDING CASSETTE SUB-FAMILY B MEMBER 10, MITOCHONDRIAL"/>
    <property type="match status" value="1"/>
</dbReference>
<dbReference type="STRING" id="1727163.AO498_12670"/>
<keyword evidence="4 6" id="KW-0472">Membrane</keyword>
<feature type="transmembrane region" description="Helical" evidence="6">
    <location>
        <begin position="286"/>
        <end position="306"/>
    </location>
</feature>
<keyword evidence="3 6" id="KW-1133">Transmembrane helix</keyword>
<dbReference type="GO" id="GO:0005886">
    <property type="term" value="C:plasma membrane"/>
    <property type="evidence" value="ECO:0007669"/>
    <property type="project" value="UniProtKB-SubCell"/>
</dbReference>
<evidence type="ECO:0000313" key="8">
    <source>
        <dbReference type="EMBL" id="AMQ57293.1"/>
    </source>
</evidence>
<dbReference type="CDD" id="cd07346">
    <property type="entry name" value="ABC_6TM_exporters"/>
    <property type="match status" value="1"/>
</dbReference>
<dbReference type="EMBL" id="CP012836">
    <property type="protein sequence ID" value="AMQ57293.1"/>
    <property type="molecule type" value="Genomic_DNA"/>
</dbReference>
<accession>A0A142EQ88</accession>
<feature type="transmembrane region" description="Helical" evidence="6">
    <location>
        <begin position="259"/>
        <end position="280"/>
    </location>
</feature>
<dbReference type="Gene3D" id="1.20.1560.10">
    <property type="entry name" value="ABC transporter type 1, transmembrane domain"/>
    <property type="match status" value="1"/>
</dbReference>
<evidence type="ECO:0000256" key="3">
    <source>
        <dbReference type="ARBA" id="ARBA00022989"/>
    </source>
</evidence>
<sequence length="353" mass="41230">MRKFWKSNSLRKYWKSQPIRLLGYWGLGWISSLSTFFLSLLVGAYFDLQFHSGTGKSLILEKFGLQFSNLYQLFLVMAVLLIGKITFQYLERIATNHIADQFVANLHFRLFKKQMNWTPDFFSERQFSRYLLKFSGDLSPIRNLFVNGIHRGARDLLFISTGICLLLWISPYWTIWVLGTVALFIPIFYWIDSRQIRIIPEKRNLKNNLFQFVTNSFLNHREIHSQLKIQKTVRRFTQKNKALLALNLTYHRWESLRHALGNGISPLLIFFILVLISIHWNQESSGTLLAYFLVLNSLGAPLRNLLKSPEIIEKGMISLRKIEQTLKTKPNPTLSESKSKRQEPTLSIQAGLQ</sequence>
<feature type="domain" description="ABC transmembrane type-1" evidence="7">
    <location>
        <begin position="27"/>
        <end position="314"/>
    </location>
</feature>
<evidence type="ECO:0000256" key="5">
    <source>
        <dbReference type="SAM" id="MobiDB-lite"/>
    </source>
</evidence>
<dbReference type="InterPro" id="IPR039421">
    <property type="entry name" value="Type_1_exporter"/>
</dbReference>
<feature type="transmembrane region" description="Helical" evidence="6">
    <location>
        <begin position="66"/>
        <end position="87"/>
    </location>
</feature>
<dbReference type="PROSITE" id="PS50929">
    <property type="entry name" value="ABC_TM1F"/>
    <property type="match status" value="1"/>
</dbReference>
<keyword evidence="2 6" id="KW-0812">Transmembrane</keyword>
<dbReference type="Pfam" id="PF00664">
    <property type="entry name" value="ABC_membrane"/>
    <property type="match status" value="1"/>
</dbReference>
<keyword evidence="9" id="KW-1185">Reference proteome</keyword>
<evidence type="ECO:0000256" key="6">
    <source>
        <dbReference type="SAM" id="Phobius"/>
    </source>
</evidence>
<evidence type="ECO:0000259" key="7">
    <source>
        <dbReference type="PROSITE" id="PS50929"/>
    </source>
</evidence>
<dbReference type="GO" id="GO:0005524">
    <property type="term" value="F:ATP binding"/>
    <property type="evidence" value="ECO:0007669"/>
    <property type="project" value="InterPro"/>
</dbReference>
<evidence type="ECO:0000313" key="9">
    <source>
        <dbReference type="Proteomes" id="UP000073816"/>
    </source>
</evidence>
<dbReference type="GO" id="GO:0015421">
    <property type="term" value="F:ABC-type oligopeptide transporter activity"/>
    <property type="evidence" value="ECO:0007669"/>
    <property type="project" value="TreeGrafter"/>
</dbReference>
<organism evidence="8 9">
    <name type="scientific">Algoriphagus sanaruensis</name>
    <dbReference type="NCBI Taxonomy" id="1727163"/>
    <lineage>
        <taxon>Bacteria</taxon>
        <taxon>Pseudomonadati</taxon>
        <taxon>Bacteroidota</taxon>
        <taxon>Cytophagia</taxon>
        <taxon>Cytophagales</taxon>
        <taxon>Cyclobacteriaceae</taxon>
        <taxon>Algoriphagus</taxon>
    </lineage>
</organism>
<gene>
    <name evidence="8" type="ORF">AO498_12670</name>
</gene>
<protein>
    <recommendedName>
        <fullName evidence="7">ABC transmembrane type-1 domain-containing protein</fullName>
    </recommendedName>
</protein>
<feature type="region of interest" description="Disordered" evidence="5">
    <location>
        <begin position="328"/>
        <end position="353"/>
    </location>
</feature>
<dbReference type="InterPro" id="IPR011527">
    <property type="entry name" value="ABC1_TM_dom"/>
</dbReference>
<reference evidence="9" key="1">
    <citation type="submission" date="2015-09" db="EMBL/GenBank/DDBJ databases">
        <title>Complete sequence of Algoriphagus sp. M8-2.</title>
        <authorList>
            <person name="Shintani M."/>
        </authorList>
    </citation>
    <scope>NUCLEOTIDE SEQUENCE [LARGE SCALE GENOMIC DNA]</scope>
    <source>
        <strain evidence="9">M8-2</strain>
    </source>
</reference>
<dbReference type="InterPro" id="IPR036640">
    <property type="entry name" value="ABC1_TM_sf"/>
</dbReference>
<dbReference type="SUPFAM" id="SSF90123">
    <property type="entry name" value="ABC transporter transmembrane region"/>
    <property type="match status" value="1"/>
</dbReference>
<evidence type="ECO:0000256" key="4">
    <source>
        <dbReference type="ARBA" id="ARBA00023136"/>
    </source>
</evidence>
<dbReference type="OrthoDB" id="979608at2"/>